<feature type="transmembrane region" description="Helical" evidence="2">
    <location>
        <begin position="15"/>
        <end position="34"/>
    </location>
</feature>
<gene>
    <name evidence="3" type="ORF">ACFSR2_13185</name>
</gene>
<dbReference type="RefSeq" id="WP_340236120.1">
    <property type="nucleotide sequence ID" value="NZ_JBBEWC010000005.1"/>
</dbReference>
<keyword evidence="2" id="KW-1133">Transmembrane helix</keyword>
<organism evidence="3 4">
    <name type="scientific">Emticicia soli</name>
    <dbReference type="NCBI Taxonomy" id="2027878"/>
    <lineage>
        <taxon>Bacteria</taxon>
        <taxon>Pseudomonadati</taxon>
        <taxon>Bacteroidota</taxon>
        <taxon>Cytophagia</taxon>
        <taxon>Cytophagales</taxon>
        <taxon>Leadbetterellaceae</taxon>
        <taxon>Emticicia</taxon>
    </lineage>
</organism>
<keyword evidence="1" id="KW-0175">Coiled coil</keyword>
<evidence type="ECO:0000256" key="2">
    <source>
        <dbReference type="SAM" id="Phobius"/>
    </source>
</evidence>
<comment type="caution">
    <text evidence="3">The sequence shown here is derived from an EMBL/GenBank/DDBJ whole genome shotgun (WGS) entry which is preliminary data.</text>
</comment>
<sequence>MENLQCLFDNFPWDIFLFWLLPLLLLAFLLWWFMNNKIKALETHKAELHDRIKYLESELDACRKTRISVAVDTSTTTAAAGVVAGIAVAPTPVAPTAKDDLKIVEGIGPKIEELFNKAGIYTFAQLADTPASRMKEILDKAGSRFQIHDPTTWADQAALARDGKWDELKKWQDELYKGKL</sequence>
<evidence type="ECO:0000313" key="4">
    <source>
        <dbReference type="Proteomes" id="UP001597510"/>
    </source>
</evidence>
<evidence type="ECO:0000256" key="1">
    <source>
        <dbReference type="SAM" id="Coils"/>
    </source>
</evidence>
<protein>
    <recommendedName>
        <fullName evidence="5">DUF4332 domain-containing protein</fullName>
    </recommendedName>
</protein>
<feature type="coiled-coil region" evidence="1">
    <location>
        <begin position="38"/>
        <end position="65"/>
    </location>
</feature>
<keyword evidence="4" id="KW-1185">Reference proteome</keyword>
<keyword evidence="2" id="KW-0812">Transmembrane</keyword>
<dbReference type="Proteomes" id="UP001597510">
    <property type="component" value="Unassembled WGS sequence"/>
</dbReference>
<dbReference type="EMBL" id="JBHULC010000011">
    <property type="protein sequence ID" value="MFD2521845.1"/>
    <property type="molecule type" value="Genomic_DNA"/>
</dbReference>
<accession>A0ABW5JAD5</accession>
<keyword evidence="2" id="KW-0472">Membrane</keyword>
<dbReference type="Gene3D" id="1.10.150.20">
    <property type="entry name" value="5' to 3' exonuclease, C-terminal subdomain"/>
    <property type="match status" value="1"/>
</dbReference>
<reference evidence="4" key="1">
    <citation type="journal article" date="2019" name="Int. J. Syst. Evol. Microbiol.">
        <title>The Global Catalogue of Microorganisms (GCM) 10K type strain sequencing project: providing services to taxonomists for standard genome sequencing and annotation.</title>
        <authorList>
            <consortium name="The Broad Institute Genomics Platform"/>
            <consortium name="The Broad Institute Genome Sequencing Center for Infectious Disease"/>
            <person name="Wu L."/>
            <person name="Ma J."/>
        </authorList>
    </citation>
    <scope>NUCLEOTIDE SEQUENCE [LARGE SCALE GENOMIC DNA]</scope>
    <source>
        <strain evidence="4">KCTC 52344</strain>
    </source>
</reference>
<name>A0ABW5JAD5_9BACT</name>
<evidence type="ECO:0000313" key="3">
    <source>
        <dbReference type="EMBL" id="MFD2521845.1"/>
    </source>
</evidence>
<evidence type="ECO:0008006" key="5">
    <source>
        <dbReference type="Google" id="ProtNLM"/>
    </source>
</evidence>
<proteinExistence type="predicted"/>